<evidence type="ECO:0008006" key="3">
    <source>
        <dbReference type="Google" id="ProtNLM"/>
    </source>
</evidence>
<comment type="caution">
    <text evidence="1">The sequence shown here is derived from an EMBL/GenBank/DDBJ whole genome shotgun (WGS) entry which is preliminary data.</text>
</comment>
<dbReference type="Proteomes" id="UP001233999">
    <property type="component" value="Unassembled WGS sequence"/>
</dbReference>
<evidence type="ECO:0000313" key="2">
    <source>
        <dbReference type="Proteomes" id="UP001233999"/>
    </source>
</evidence>
<organism evidence="1 2">
    <name type="scientific">Diploptera punctata</name>
    <name type="common">Pacific beetle cockroach</name>
    <dbReference type="NCBI Taxonomy" id="6984"/>
    <lineage>
        <taxon>Eukaryota</taxon>
        <taxon>Metazoa</taxon>
        <taxon>Ecdysozoa</taxon>
        <taxon>Arthropoda</taxon>
        <taxon>Hexapoda</taxon>
        <taxon>Insecta</taxon>
        <taxon>Pterygota</taxon>
        <taxon>Neoptera</taxon>
        <taxon>Polyneoptera</taxon>
        <taxon>Dictyoptera</taxon>
        <taxon>Blattodea</taxon>
        <taxon>Blaberoidea</taxon>
        <taxon>Blaberidae</taxon>
        <taxon>Diplopterinae</taxon>
        <taxon>Diploptera</taxon>
    </lineage>
</organism>
<sequence>MCSVYSVPMLYLNLGGEMIYILNQRLNAQRIPKDKSNKVLNDIVGIMLNERFLVQLFKPQTVYNKAALRKLFEDLAHASIMRLDKESMDKLYDLMIMAFKYQVVMVRQPLELIHITLNHLDAIRTYITTEFLQAQVKSTYQMLMKMYAHLSIGEMQTLRYNLLNFLQGHRIRVSVFLRQKVQNADGTFIIPTSGPVPAGCEVPGFIKYYDENGEVCEIKRFPSGGEYTAALEPGSMELDGNRGTNLGCNIYKVPVTIETSPMNTNYDTDNQLSNNVASGDRAQYQNLEADGFRLGKEELNLLMAQLLGSQAEQKQTFNSREVIRLNLFGAEDDESNFASQTEEFSLKNFIHIDARNRNSTAALEKVYGEMTLRKEDAETSDNRDDDLLELLDSMF</sequence>
<dbReference type="GO" id="GO:0005737">
    <property type="term" value="C:cytoplasm"/>
    <property type="evidence" value="ECO:0007669"/>
    <property type="project" value="TreeGrafter"/>
</dbReference>
<keyword evidence="2" id="KW-1185">Reference proteome</keyword>
<dbReference type="InterPro" id="IPR019332">
    <property type="entry name" value="OSCP1"/>
</dbReference>
<dbReference type="PANTHER" id="PTHR21439:SF0">
    <property type="entry name" value="PROTEIN OSCP1"/>
    <property type="match status" value="1"/>
</dbReference>
<proteinExistence type="predicted"/>
<gene>
    <name evidence="1" type="ORF">L9F63_006320</name>
</gene>
<dbReference type="Pfam" id="PF10188">
    <property type="entry name" value="Oscp1"/>
    <property type="match status" value="1"/>
</dbReference>
<dbReference type="AlphaFoldDB" id="A0AAD7ZBG0"/>
<evidence type="ECO:0000313" key="1">
    <source>
        <dbReference type="EMBL" id="KAJ9577112.1"/>
    </source>
</evidence>
<protein>
    <recommendedName>
        <fullName evidence="3">Protein OSCP1</fullName>
    </recommendedName>
</protein>
<reference evidence="1" key="2">
    <citation type="submission" date="2023-05" db="EMBL/GenBank/DDBJ databases">
        <authorList>
            <person name="Fouks B."/>
        </authorList>
    </citation>
    <scope>NUCLEOTIDE SEQUENCE</scope>
    <source>
        <strain evidence="1">Stay&amp;Tobe</strain>
        <tissue evidence="1">Testes</tissue>
    </source>
</reference>
<dbReference type="GO" id="GO:0005886">
    <property type="term" value="C:plasma membrane"/>
    <property type="evidence" value="ECO:0007669"/>
    <property type="project" value="TreeGrafter"/>
</dbReference>
<dbReference type="EMBL" id="JASPKZ010009375">
    <property type="protein sequence ID" value="KAJ9577112.1"/>
    <property type="molecule type" value="Genomic_DNA"/>
</dbReference>
<reference evidence="1" key="1">
    <citation type="journal article" date="2023" name="IScience">
        <title>Live-bearing cockroach genome reveals convergent evolutionary mechanisms linked to viviparity in insects and beyond.</title>
        <authorList>
            <person name="Fouks B."/>
            <person name="Harrison M.C."/>
            <person name="Mikhailova A.A."/>
            <person name="Marchal E."/>
            <person name="English S."/>
            <person name="Carruthers M."/>
            <person name="Jennings E.C."/>
            <person name="Chiamaka E.L."/>
            <person name="Frigard R.A."/>
            <person name="Pippel M."/>
            <person name="Attardo G.M."/>
            <person name="Benoit J.B."/>
            <person name="Bornberg-Bauer E."/>
            <person name="Tobe S.S."/>
        </authorList>
    </citation>
    <scope>NUCLEOTIDE SEQUENCE</scope>
    <source>
        <strain evidence="1">Stay&amp;Tobe</strain>
    </source>
</reference>
<name>A0AAD7ZBG0_DIPPU</name>
<accession>A0AAD7ZBG0</accession>
<dbReference type="PANTHER" id="PTHR21439">
    <property type="entry name" value="OXIDORED-NITRO DOMAIN-CONTAINING PROTEIN"/>
    <property type="match status" value="1"/>
</dbReference>